<dbReference type="PANTHER" id="PTHR22726:SF1">
    <property type="entry name" value="METALLOENDOPEPTIDASE OMA1, MITOCHONDRIAL"/>
    <property type="match status" value="1"/>
</dbReference>
<name>A0A8W8NXM2_MAGGI</name>
<keyword evidence="13" id="KW-1185">Reference proteome</keyword>
<accession>A0A8W8NXM2</accession>
<dbReference type="Gene3D" id="3.30.2010.10">
    <property type="entry name" value="Metalloproteases ('zincins'), catalytic domain"/>
    <property type="match status" value="1"/>
</dbReference>
<dbReference type="GO" id="GO:0046872">
    <property type="term" value="F:metal ion binding"/>
    <property type="evidence" value="ECO:0007669"/>
    <property type="project" value="UniProtKB-KW"/>
</dbReference>
<dbReference type="GO" id="GO:0034982">
    <property type="term" value="P:mitochondrial protein processing"/>
    <property type="evidence" value="ECO:0007669"/>
    <property type="project" value="TreeGrafter"/>
</dbReference>
<feature type="domain" description="Peptidase M48" evidence="11">
    <location>
        <begin position="212"/>
        <end position="380"/>
    </location>
</feature>
<keyword evidence="10" id="KW-0472">Membrane</keyword>
<evidence type="ECO:0000256" key="6">
    <source>
        <dbReference type="ARBA" id="ARBA00023049"/>
    </source>
</evidence>
<dbReference type="Pfam" id="PF01435">
    <property type="entry name" value="Peptidase_M48"/>
    <property type="match status" value="1"/>
</dbReference>
<feature type="transmembrane region" description="Helical" evidence="10">
    <location>
        <begin position="125"/>
        <end position="145"/>
    </location>
</feature>
<dbReference type="InterPro" id="IPR001915">
    <property type="entry name" value="Peptidase_M48"/>
</dbReference>
<keyword evidence="10" id="KW-0812">Transmembrane</keyword>
<evidence type="ECO:0000256" key="3">
    <source>
        <dbReference type="ARBA" id="ARBA00022723"/>
    </source>
</evidence>
<keyword evidence="3" id="KW-0479">Metal-binding</keyword>
<evidence type="ECO:0000256" key="5">
    <source>
        <dbReference type="ARBA" id="ARBA00022833"/>
    </source>
</evidence>
<sequence length="450" mass="51625">MLPLLRLCHRFNGGLGSRSIHNGLTSKISYNYVRFTLLSRRTLSEHTIRKSGLASNVRTPLCIHNQINLDQWQHFTPYRKFHQTSRLNVHPIVWMFVKPITKLSALLFGRRLRLHWKELPHQQKAVILTALLGATALALTLYTMAHTETVPITGRKRFIFITHDQMIKIVEREVEEVLESCKDKILPSTHPLYKAIIGVAERLCVQNQDIQQMKDMQWKVFVIENDDFNAHVYPTGEIFVNTGLLKLVTNADQLAAILGHEMSHALLSHAAEQLSYAQKWDFFVIVIMAALWMIIPSDGIASITSWFMHRVIKYFDLPFSRELEKEADKVGLQLAAKACFDVREASVVWSMMQVKDTVEGNSIPEFMSTHPSNETRVELIDFLIPRMTELRDKCNCPRLPSNDPRVAMQHVKRFVDDKVVAKQAGQNLSKLQAQVYQKPTIQRRVAPGQS</sequence>
<evidence type="ECO:0000256" key="4">
    <source>
        <dbReference type="ARBA" id="ARBA00022801"/>
    </source>
</evidence>
<evidence type="ECO:0000313" key="13">
    <source>
        <dbReference type="Proteomes" id="UP000005408"/>
    </source>
</evidence>
<comment type="similarity">
    <text evidence="7">Belongs to the peptidase M48 family.</text>
</comment>
<keyword evidence="4" id="KW-0378">Hydrolase</keyword>
<dbReference type="GO" id="GO:0004222">
    <property type="term" value="F:metalloendopeptidase activity"/>
    <property type="evidence" value="ECO:0007669"/>
    <property type="project" value="InterPro"/>
</dbReference>
<keyword evidence="10" id="KW-1133">Transmembrane helix</keyword>
<comment type="cofactor">
    <cofactor evidence="1">
        <name>Zn(2+)</name>
        <dbReference type="ChEBI" id="CHEBI:29105"/>
    </cofactor>
</comment>
<keyword evidence="5" id="KW-0862">Zinc</keyword>
<dbReference type="EnsemblMetazoa" id="G836.1">
    <property type="protein sequence ID" value="G836.1:cds"/>
    <property type="gene ID" value="G836"/>
</dbReference>
<protein>
    <recommendedName>
        <fullName evidence="8">Metalloendopeptidase OMA1, mitochondrial</fullName>
    </recommendedName>
    <alternativeName>
        <fullName evidence="9">Overlapping with the m-AAA protease 1 homolog</fullName>
    </alternativeName>
</protein>
<keyword evidence="2" id="KW-0645">Protease</keyword>
<proteinExistence type="inferred from homology"/>
<dbReference type="AlphaFoldDB" id="A0A8W8NXM2"/>
<reference evidence="12" key="1">
    <citation type="submission" date="2022-08" db="UniProtKB">
        <authorList>
            <consortium name="EnsemblMetazoa"/>
        </authorList>
    </citation>
    <scope>IDENTIFICATION</scope>
    <source>
        <strain evidence="12">05x7-T-G4-1.051#20</strain>
    </source>
</reference>
<dbReference type="OMA" id="RFNCYSE"/>
<keyword evidence="6" id="KW-0482">Metalloprotease</keyword>
<evidence type="ECO:0000313" key="12">
    <source>
        <dbReference type="EnsemblMetazoa" id="G836.1:cds"/>
    </source>
</evidence>
<evidence type="ECO:0000256" key="1">
    <source>
        <dbReference type="ARBA" id="ARBA00001947"/>
    </source>
</evidence>
<evidence type="ECO:0000256" key="8">
    <source>
        <dbReference type="ARBA" id="ARBA00040360"/>
    </source>
</evidence>
<dbReference type="GO" id="GO:0005743">
    <property type="term" value="C:mitochondrial inner membrane"/>
    <property type="evidence" value="ECO:0007669"/>
    <property type="project" value="TreeGrafter"/>
</dbReference>
<evidence type="ECO:0000259" key="11">
    <source>
        <dbReference type="Pfam" id="PF01435"/>
    </source>
</evidence>
<dbReference type="Proteomes" id="UP000005408">
    <property type="component" value="Unassembled WGS sequence"/>
</dbReference>
<feature type="transmembrane region" description="Helical" evidence="10">
    <location>
        <begin position="282"/>
        <end position="307"/>
    </location>
</feature>
<evidence type="ECO:0000256" key="7">
    <source>
        <dbReference type="ARBA" id="ARBA00038233"/>
    </source>
</evidence>
<evidence type="ECO:0000256" key="9">
    <source>
        <dbReference type="ARBA" id="ARBA00042978"/>
    </source>
</evidence>
<dbReference type="GO" id="GO:0006515">
    <property type="term" value="P:protein quality control for misfolded or incompletely synthesized proteins"/>
    <property type="evidence" value="ECO:0007669"/>
    <property type="project" value="TreeGrafter"/>
</dbReference>
<evidence type="ECO:0000256" key="2">
    <source>
        <dbReference type="ARBA" id="ARBA00022670"/>
    </source>
</evidence>
<organism evidence="12 13">
    <name type="scientific">Magallana gigas</name>
    <name type="common">Pacific oyster</name>
    <name type="synonym">Crassostrea gigas</name>
    <dbReference type="NCBI Taxonomy" id="29159"/>
    <lineage>
        <taxon>Eukaryota</taxon>
        <taxon>Metazoa</taxon>
        <taxon>Spiralia</taxon>
        <taxon>Lophotrochozoa</taxon>
        <taxon>Mollusca</taxon>
        <taxon>Bivalvia</taxon>
        <taxon>Autobranchia</taxon>
        <taxon>Pteriomorphia</taxon>
        <taxon>Ostreida</taxon>
        <taxon>Ostreoidea</taxon>
        <taxon>Ostreidae</taxon>
        <taxon>Magallana</taxon>
    </lineage>
</organism>
<dbReference type="PANTHER" id="PTHR22726">
    <property type="entry name" value="METALLOENDOPEPTIDASE OMA1"/>
    <property type="match status" value="1"/>
</dbReference>
<dbReference type="CDD" id="cd07331">
    <property type="entry name" value="M48C_Oma1_like"/>
    <property type="match status" value="1"/>
</dbReference>
<evidence type="ECO:0000256" key="10">
    <source>
        <dbReference type="SAM" id="Phobius"/>
    </source>
</evidence>
<dbReference type="InterPro" id="IPR051156">
    <property type="entry name" value="Mito/Outer_Membr_Metalloprot"/>
</dbReference>
<dbReference type="OrthoDB" id="7464992at2759"/>